<dbReference type="EnsemblMetazoa" id="SCAU010156-RA">
    <property type="protein sequence ID" value="SCAU010156-PA"/>
    <property type="gene ID" value="SCAU010156"/>
</dbReference>
<dbReference type="AlphaFoldDB" id="A0A1I8PQ96"/>
<dbReference type="SUPFAM" id="SSF54928">
    <property type="entry name" value="RNA-binding domain, RBD"/>
    <property type="match status" value="1"/>
</dbReference>
<reference evidence="7" key="1">
    <citation type="submission" date="2020-05" db="UniProtKB">
        <authorList>
            <consortium name="EnsemblMetazoa"/>
        </authorList>
    </citation>
    <scope>IDENTIFICATION</scope>
    <source>
        <strain evidence="7">USDA</strain>
    </source>
</reference>
<protein>
    <recommendedName>
        <fullName evidence="6">RRM domain-containing protein</fullName>
    </recommendedName>
</protein>
<dbReference type="VEuPathDB" id="VectorBase:SCAU010156"/>
<dbReference type="Proteomes" id="UP000095300">
    <property type="component" value="Unassembled WGS sequence"/>
</dbReference>
<feature type="compositionally biased region" description="Basic and acidic residues" evidence="5">
    <location>
        <begin position="14"/>
        <end position="25"/>
    </location>
</feature>
<gene>
    <name evidence="7" type="primary">106083383</name>
</gene>
<evidence type="ECO:0000256" key="3">
    <source>
        <dbReference type="ARBA" id="ARBA00023242"/>
    </source>
</evidence>
<accession>A0A1I8PQ96</accession>
<dbReference type="SMART" id="SM00360">
    <property type="entry name" value="RRM"/>
    <property type="match status" value="1"/>
</dbReference>
<evidence type="ECO:0000313" key="7">
    <source>
        <dbReference type="EnsemblMetazoa" id="SCAU010156-PA"/>
    </source>
</evidence>
<evidence type="ECO:0000259" key="6">
    <source>
        <dbReference type="PROSITE" id="PS50102"/>
    </source>
</evidence>
<keyword evidence="3" id="KW-0539">Nucleus</keyword>
<evidence type="ECO:0000313" key="8">
    <source>
        <dbReference type="Proteomes" id="UP000095300"/>
    </source>
</evidence>
<sequence length="395" mass="44936">MAPVIKQKSKKSPKNKEDDSNEKKTVVSAQLQKKINKKTEKKPDRGVVFIKHLPHGFFEQQLKNYFEQFGAVTRLRLARSRRTGNSKGYAFVEFEYPEVAQVAAETMDNYLMFKKLVKAAYIPPEKQQFNYFKSTVRTVKNKSGKNVWVSSKTASLQRKLKQHNDWSEENFTKRTSKQLKKLKKLGEKCAHLGIDIDKIIIEPKLQTEDDKTAAGSSKSAKRKGEEKAQHETAKKNKKEPKLEDLLGNTIQEDSEDEDYIAVPQGDEEASSDEESYGFLKEADDDEEDDDDDDSDQDENESDIEEESPVKKSKNTKTKFSKSLKASNIERFDQMLKRKPQTGGIQKLSKKQPKPPIATKAKNKMQLSAAKEVAKPLAKVKGKMATNPTKKSKKVK</sequence>
<keyword evidence="2 4" id="KW-0694">RNA-binding</keyword>
<dbReference type="STRING" id="35570.A0A1I8PQ96"/>
<proteinExistence type="predicted"/>
<dbReference type="Pfam" id="PF00076">
    <property type="entry name" value="RRM_1"/>
    <property type="match status" value="1"/>
</dbReference>
<feature type="region of interest" description="Disordered" evidence="5">
    <location>
        <begin position="1"/>
        <end position="39"/>
    </location>
</feature>
<name>A0A1I8PQ96_STOCA</name>
<evidence type="ECO:0000256" key="2">
    <source>
        <dbReference type="ARBA" id="ARBA00022884"/>
    </source>
</evidence>
<dbReference type="PANTHER" id="PTHR46754">
    <property type="entry name" value="MKI67 FHA DOMAIN-INTERACTING NUCLEOLAR PHOSPHOPROTEIN"/>
    <property type="match status" value="1"/>
</dbReference>
<dbReference type="PROSITE" id="PS50102">
    <property type="entry name" value="RRM"/>
    <property type="match status" value="1"/>
</dbReference>
<dbReference type="GO" id="GO:0003723">
    <property type="term" value="F:RNA binding"/>
    <property type="evidence" value="ECO:0007669"/>
    <property type="project" value="UniProtKB-UniRule"/>
</dbReference>
<feature type="compositionally biased region" description="Basic residues" evidence="5">
    <location>
        <begin position="310"/>
        <end position="321"/>
    </location>
</feature>
<feature type="compositionally biased region" description="Acidic residues" evidence="5">
    <location>
        <begin position="252"/>
        <end position="275"/>
    </location>
</feature>
<feature type="compositionally biased region" description="Basic and acidic residues" evidence="5">
    <location>
        <begin position="222"/>
        <end position="244"/>
    </location>
</feature>
<dbReference type="InterPro" id="IPR012677">
    <property type="entry name" value="Nucleotide-bd_a/b_plait_sf"/>
</dbReference>
<feature type="compositionally biased region" description="Acidic residues" evidence="5">
    <location>
        <begin position="282"/>
        <end position="306"/>
    </location>
</feature>
<feature type="domain" description="RRM" evidence="6">
    <location>
        <begin position="46"/>
        <end position="124"/>
    </location>
</feature>
<comment type="subcellular location">
    <subcellularLocation>
        <location evidence="1">Nucleus</location>
        <location evidence="1">Nucleolus</location>
    </subcellularLocation>
</comment>
<evidence type="ECO:0000256" key="5">
    <source>
        <dbReference type="SAM" id="MobiDB-lite"/>
    </source>
</evidence>
<evidence type="ECO:0000256" key="4">
    <source>
        <dbReference type="PROSITE-ProRule" id="PRU00176"/>
    </source>
</evidence>
<dbReference type="KEGG" id="scac:106083383"/>
<dbReference type="Gene3D" id="3.30.70.330">
    <property type="match status" value="1"/>
</dbReference>
<dbReference type="CDD" id="cd12307">
    <property type="entry name" value="RRM_NIFK_like"/>
    <property type="match status" value="1"/>
</dbReference>
<keyword evidence="8" id="KW-1185">Reference proteome</keyword>
<dbReference type="InterPro" id="IPR035979">
    <property type="entry name" value="RBD_domain_sf"/>
</dbReference>
<organism evidence="7 8">
    <name type="scientific">Stomoxys calcitrans</name>
    <name type="common">Stable fly</name>
    <name type="synonym">Conops calcitrans</name>
    <dbReference type="NCBI Taxonomy" id="35570"/>
    <lineage>
        <taxon>Eukaryota</taxon>
        <taxon>Metazoa</taxon>
        <taxon>Ecdysozoa</taxon>
        <taxon>Arthropoda</taxon>
        <taxon>Hexapoda</taxon>
        <taxon>Insecta</taxon>
        <taxon>Pterygota</taxon>
        <taxon>Neoptera</taxon>
        <taxon>Endopterygota</taxon>
        <taxon>Diptera</taxon>
        <taxon>Brachycera</taxon>
        <taxon>Muscomorpha</taxon>
        <taxon>Muscoidea</taxon>
        <taxon>Muscidae</taxon>
        <taxon>Stomoxys</taxon>
    </lineage>
</organism>
<feature type="region of interest" description="Disordered" evidence="5">
    <location>
        <begin position="208"/>
        <end position="395"/>
    </location>
</feature>
<dbReference type="InterPro" id="IPR000504">
    <property type="entry name" value="RRM_dom"/>
</dbReference>
<evidence type="ECO:0000256" key="1">
    <source>
        <dbReference type="ARBA" id="ARBA00004604"/>
    </source>
</evidence>
<dbReference type="GO" id="GO:0005730">
    <property type="term" value="C:nucleolus"/>
    <property type="evidence" value="ECO:0007669"/>
    <property type="project" value="UniProtKB-SubCell"/>
</dbReference>